<accession>A0A1I5AEY2</accession>
<organism evidence="1 2">
    <name type="scientific">Formivibrio citricus</name>
    <dbReference type="NCBI Taxonomy" id="83765"/>
    <lineage>
        <taxon>Bacteria</taxon>
        <taxon>Pseudomonadati</taxon>
        <taxon>Pseudomonadota</taxon>
        <taxon>Betaproteobacteria</taxon>
        <taxon>Neisseriales</taxon>
        <taxon>Chitinibacteraceae</taxon>
        <taxon>Formivibrio</taxon>
    </lineage>
</organism>
<dbReference type="STRING" id="83765.SAMN05660284_01881"/>
<dbReference type="SUPFAM" id="SSF53146">
    <property type="entry name" value="Nitrogenase accessory factor-like"/>
    <property type="match status" value="1"/>
</dbReference>
<dbReference type="RefSeq" id="WP_091195058.1">
    <property type="nucleotide sequence ID" value="NZ_FOVE01000013.1"/>
</dbReference>
<proteinExistence type="predicted"/>
<dbReference type="InterPro" id="IPR036105">
    <property type="entry name" value="DiNase_FeMo-co_biosyn_sf"/>
</dbReference>
<gene>
    <name evidence="1" type="ORF">SAMN05660284_01881</name>
</gene>
<evidence type="ECO:0000313" key="1">
    <source>
        <dbReference type="EMBL" id="SFN60972.1"/>
    </source>
</evidence>
<keyword evidence="2" id="KW-1185">Reference proteome</keyword>
<dbReference type="Gene3D" id="3.30.420.130">
    <property type="entry name" value="Dinitrogenase iron-molybdenum cofactor biosynthesis domain"/>
    <property type="match status" value="1"/>
</dbReference>
<dbReference type="AlphaFoldDB" id="A0A1I5AEY2"/>
<evidence type="ECO:0000313" key="2">
    <source>
        <dbReference type="Proteomes" id="UP000242869"/>
    </source>
</evidence>
<sequence length="176" mass="18452">MKLCMPVTENIGLGSELELRLPHATSLLVFDTDTRQHVVLAVEDAQSLDVDAMLCGSIGRRQFIGLLSQGIQIYGTDAATAEQAIAEFENGALEPVSAAAGCGRHGHGHSHRHEHAHGGGCCGGTGHADDDHECCGGHGHEEGEHECCGRHERGDEHECGHGHGHGAGQCGCRSQA</sequence>
<dbReference type="Proteomes" id="UP000242869">
    <property type="component" value="Unassembled WGS sequence"/>
</dbReference>
<dbReference type="EMBL" id="FOVE01000013">
    <property type="protein sequence ID" value="SFN60972.1"/>
    <property type="molecule type" value="Genomic_DNA"/>
</dbReference>
<name>A0A1I5AEY2_9NEIS</name>
<protein>
    <submittedName>
        <fullName evidence="1">Predicted Fe-Mo cluster-binding protein, NifX family</fullName>
    </submittedName>
</protein>
<dbReference type="OrthoDB" id="9797941at2"/>
<reference evidence="2" key="1">
    <citation type="submission" date="2016-10" db="EMBL/GenBank/DDBJ databases">
        <authorList>
            <person name="Varghese N."/>
            <person name="Submissions S."/>
        </authorList>
    </citation>
    <scope>NUCLEOTIDE SEQUENCE [LARGE SCALE GENOMIC DNA]</scope>
    <source>
        <strain evidence="2">DSM 6150</strain>
    </source>
</reference>